<dbReference type="AlphaFoldDB" id="A0A1I7WTF1"/>
<dbReference type="GO" id="GO:0005737">
    <property type="term" value="C:cytoplasm"/>
    <property type="evidence" value="ECO:0007669"/>
    <property type="project" value="TreeGrafter"/>
</dbReference>
<dbReference type="InterPro" id="IPR035899">
    <property type="entry name" value="DBL_dom_sf"/>
</dbReference>
<evidence type="ECO:0000256" key="2">
    <source>
        <dbReference type="SAM" id="MobiDB-lite"/>
    </source>
</evidence>
<keyword evidence="1" id="KW-0344">Guanine-nucleotide releasing factor</keyword>
<name>A0A1I7WTF1_HETBA</name>
<dbReference type="InterPro" id="IPR000219">
    <property type="entry name" value="DH_dom"/>
</dbReference>
<evidence type="ECO:0000313" key="4">
    <source>
        <dbReference type="Proteomes" id="UP000095283"/>
    </source>
</evidence>
<reference evidence="5" key="1">
    <citation type="submission" date="2016-11" db="UniProtKB">
        <authorList>
            <consortium name="WormBaseParasite"/>
        </authorList>
    </citation>
    <scope>IDENTIFICATION</scope>
</reference>
<dbReference type="GO" id="GO:0005085">
    <property type="term" value="F:guanyl-nucleotide exchange factor activity"/>
    <property type="evidence" value="ECO:0007669"/>
    <property type="project" value="UniProtKB-KW"/>
</dbReference>
<evidence type="ECO:0000259" key="3">
    <source>
        <dbReference type="PROSITE" id="PS50010"/>
    </source>
</evidence>
<dbReference type="WBParaSite" id="Hba_08369">
    <property type="protein sequence ID" value="Hba_08369"/>
    <property type="gene ID" value="Hba_08369"/>
</dbReference>
<dbReference type="Gene3D" id="1.20.900.10">
    <property type="entry name" value="Dbl homology (DH) domain"/>
    <property type="match status" value="1"/>
</dbReference>
<keyword evidence="4" id="KW-1185">Reference proteome</keyword>
<dbReference type="PANTHER" id="PTHR22826:SF106">
    <property type="entry name" value="TRIO, ISOFORM A"/>
    <property type="match status" value="1"/>
</dbReference>
<dbReference type="GO" id="GO:0007411">
    <property type="term" value="P:axon guidance"/>
    <property type="evidence" value="ECO:0007669"/>
    <property type="project" value="TreeGrafter"/>
</dbReference>
<feature type="region of interest" description="Disordered" evidence="2">
    <location>
        <begin position="1"/>
        <end position="107"/>
    </location>
</feature>
<dbReference type="GO" id="GO:0019898">
    <property type="term" value="C:extrinsic component of membrane"/>
    <property type="evidence" value="ECO:0007669"/>
    <property type="project" value="TreeGrafter"/>
</dbReference>
<dbReference type="SUPFAM" id="SSF48065">
    <property type="entry name" value="DBL homology domain (DH-domain)"/>
    <property type="match status" value="1"/>
</dbReference>
<feature type="domain" description="DH" evidence="3">
    <location>
        <begin position="114"/>
        <end position="206"/>
    </location>
</feature>
<dbReference type="PANTHER" id="PTHR22826">
    <property type="entry name" value="RHO GUANINE EXCHANGE FACTOR-RELATED"/>
    <property type="match status" value="1"/>
</dbReference>
<proteinExistence type="predicted"/>
<dbReference type="Pfam" id="PF00621">
    <property type="entry name" value="RhoGEF"/>
    <property type="match status" value="1"/>
</dbReference>
<dbReference type="PROSITE" id="PS50010">
    <property type="entry name" value="DH_2"/>
    <property type="match status" value="1"/>
</dbReference>
<accession>A0A1I7WTF1</accession>
<feature type="compositionally biased region" description="Polar residues" evidence="2">
    <location>
        <begin position="9"/>
        <end position="27"/>
    </location>
</feature>
<organism evidence="4 5">
    <name type="scientific">Heterorhabditis bacteriophora</name>
    <name type="common">Entomopathogenic nematode worm</name>
    <dbReference type="NCBI Taxonomy" id="37862"/>
    <lineage>
        <taxon>Eukaryota</taxon>
        <taxon>Metazoa</taxon>
        <taxon>Ecdysozoa</taxon>
        <taxon>Nematoda</taxon>
        <taxon>Chromadorea</taxon>
        <taxon>Rhabditida</taxon>
        <taxon>Rhabditina</taxon>
        <taxon>Rhabditomorpha</taxon>
        <taxon>Strongyloidea</taxon>
        <taxon>Heterorhabditidae</taxon>
        <taxon>Heterorhabditis</taxon>
    </lineage>
</organism>
<dbReference type="InterPro" id="IPR051336">
    <property type="entry name" value="RhoGEF_Guanine_NuclExch_SF"/>
</dbReference>
<evidence type="ECO:0000313" key="5">
    <source>
        <dbReference type="WBParaSite" id="Hba_08369"/>
    </source>
</evidence>
<dbReference type="Proteomes" id="UP000095283">
    <property type="component" value="Unplaced"/>
</dbReference>
<protein>
    <submittedName>
        <fullName evidence="5">DH domain-containing protein</fullName>
    </submittedName>
</protein>
<evidence type="ECO:0000256" key="1">
    <source>
        <dbReference type="ARBA" id="ARBA00022658"/>
    </source>
</evidence>
<sequence>MGARVQRIFANSSGKEQQPSPHNNPIHSQCHEVPRAVLSTCDVEPAAGSSNVATEDDTLDGLPPPMEELSLNNTHMNEDDGCEQLPTSVETRGSMEEEIPEKPEKSPEELARFKRHYVLMELVETEQDYVRDLTSVVEGYIANLEKMGLPDDLVGKDKIIFANIAQILEFHKKSVVKFLLSFLKEIEKCLDNYEAAGSAFVKYVGC</sequence>